<evidence type="ECO:0000313" key="6">
    <source>
        <dbReference type="Proteomes" id="UP000186108"/>
    </source>
</evidence>
<dbReference type="AlphaFoldDB" id="A0A1B1KGI3"/>
<evidence type="ECO:0000259" key="4">
    <source>
        <dbReference type="Pfam" id="PF07729"/>
    </source>
</evidence>
<dbReference type="GO" id="GO:0003677">
    <property type="term" value="F:DNA binding"/>
    <property type="evidence" value="ECO:0007669"/>
    <property type="project" value="UniProtKB-KW"/>
</dbReference>
<dbReference type="Pfam" id="PF07729">
    <property type="entry name" value="FCD"/>
    <property type="match status" value="1"/>
</dbReference>
<evidence type="ECO:0000256" key="3">
    <source>
        <dbReference type="ARBA" id="ARBA00023163"/>
    </source>
</evidence>
<sequence length="69" mass="7398">MLSDLFAGILEPTRATYDFTEGVHPPSLTTDDHRAVFDAIAARDEDAAVRAALGYLDRVARCGAPGPRP</sequence>
<reference evidence="5 6" key="1">
    <citation type="submission" date="2014-07" db="EMBL/GenBank/DDBJ databases">
        <authorList>
            <person name="Zhang J.E."/>
            <person name="Yang H."/>
            <person name="Guo J."/>
            <person name="Deng Z."/>
            <person name="Luo H."/>
            <person name="Luo M."/>
            <person name="Zhao B."/>
        </authorList>
    </citation>
    <scope>NUCLEOTIDE SEQUENCE [LARGE SCALE GENOMIC DNA]</scope>
    <source>
        <strain evidence="5 6">1CP</strain>
    </source>
</reference>
<evidence type="ECO:0000256" key="1">
    <source>
        <dbReference type="ARBA" id="ARBA00023015"/>
    </source>
</evidence>
<dbReference type="Gene3D" id="1.20.120.530">
    <property type="entry name" value="GntR ligand-binding domain-like"/>
    <property type="match status" value="1"/>
</dbReference>
<dbReference type="InterPro" id="IPR011711">
    <property type="entry name" value="GntR_C"/>
</dbReference>
<dbReference type="PATRIC" id="fig|37919.13.peg.7481"/>
<dbReference type="Proteomes" id="UP000186108">
    <property type="component" value="Chromosome"/>
</dbReference>
<keyword evidence="3" id="KW-0804">Transcription</keyword>
<keyword evidence="2" id="KW-0238">DNA-binding</keyword>
<dbReference type="EMBL" id="CP009111">
    <property type="protein sequence ID" value="ANS31721.1"/>
    <property type="molecule type" value="Genomic_DNA"/>
</dbReference>
<name>A0A1B1KGI3_RHOOP</name>
<organism evidence="5 6">
    <name type="scientific">Rhodococcus opacus</name>
    <name type="common">Nocardia opaca</name>
    <dbReference type="NCBI Taxonomy" id="37919"/>
    <lineage>
        <taxon>Bacteria</taxon>
        <taxon>Bacillati</taxon>
        <taxon>Actinomycetota</taxon>
        <taxon>Actinomycetes</taxon>
        <taxon>Mycobacteriales</taxon>
        <taxon>Nocardiaceae</taxon>
        <taxon>Rhodococcus</taxon>
    </lineage>
</organism>
<gene>
    <name evidence="5" type="ORF">R1CP_35575</name>
</gene>
<evidence type="ECO:0000256" key="2">
    <source>
        <dbReference type="ARBA" id="ARBA00023125"/>
    </source>
</evidence>
<dbReference type="SUPFAM" id="SSF48008">
    <property type="entry name" value="GntR ligand-binding domain-like"/>
    <property type="match status" value="1"/>
</dbReference>
<dbReference type="InterPro" id="IPR008920">
    <property type="entry name" value="TF_FadR/GntR_C"/>
</dbReference>
<feature type="domain" description="GntR C-terminal" evidence="4">
    <location>
        <begin position="10"/>
        <end position="57"/>
    </location>
</feature>
<protein>
    <recommendedName>
        <fullName evidence="4">GntR C-terminal domain-containing protein</fullName>
    </recommendedName>
</protein>
<accession>A0A1B1KGI3</accession>
<evidence type="ECO:0000313" key="5">
    <source>
        <dbReference type="EMBL" id="ANS31721.1"/>
    </source>
</evidence>
<proteinExistence type="predicted"/>
<keyword evidence="1" id="KW-0805">Transcription regulation</keyword>